<dbReference type="PROSITE" id="PS00395">
    <property type="entry name" value="ALANINE_RACEMASE"/>
    <property type="match status" value="1"/>
</dbReference>
<evidence type="ECO:0000256" key="4">
    <source>
        <dbReference type="ARBA" id="ARBA00013089"/>
    </source>
</evidence>
<evidence type="ECO:0000313" key="9">
    <source>
        <dbReference type="Proteomes" id="UP000755104"/>
    </source>
</evidence>
<evidence type="ECO:0000256" key="1">
    <source>
        <dbReference type="ARBA" id="ARBA00000316"/>
    </source>
</evidence>
<dbReference type="InterPro" id="IPR009006">
    <property type="entry name" value="Ala_racemase/Decarboxylase_C"/>
</dbReference>
<dbReference type="SUPFAM" id="SSF51419">
    <property type="entry name" value="PLP-binding barrel"/>
    <property type="match status" value="1"/>
</dbReference>
<dbReference type="SMART" id="SM01005">
    <property type="entry name" value="Ala_racemase_C"/>
    <property type="match status" value="1"/>
</dbReference>
<dbReference type="InterPro" id="IPR020622">
    <property type="entry name" value="Ala_racemase_pyridoxalP-BS"/>
</dbReference>
<dbReference type="CDD" id="cd00430">
    <property type="entry name" value="PLPDE_III_AR"/>
    <property type="match status" value="1"/>
</dbReference>
<dbReference type="InterPro" id="IPR011079">
    <property type="entry name" value="Ala_racemase_C"/>
</dbReference>
<name>A0ABS7J7Y5_9SPHN</name>
<keyword evidence="9" id="KW-1185">Reference proteome</keyword>
<proteinExistence type="inferred from homology"/>
<dbReference type="Pfam" id="PF00842">
    <property type="entry name" value="Ala_racemase_C"/>
    <property type="match status" value="1"/>
</dbReference>
<dbReference type="PANTHER" id="PTHR30511">
    <property type="entry name" value="ALANINE RACEMASE"/>
    <property type="match status" value="1"/>
</dbReference>
<dbReference type="Pfam" id="PF01168">
    <property type="entry name" value="Ala_racemase_N"/>
    <property type="match status" value="1"/>
</dbReference>
<dbReference type="PANTHER" id="PTHR30511:SF0">
    <property type="entry name" value="ALANINE RACEMASE, CATABOLIC-RELATED"/>
    <property type="match status" value="1"/>
</dbReference>
<dbReference type="InterPro" id="IPR000821">
    <property type="entry name" value="Ala_racemase"/>
</dbReference>
<reference evidence="8 9" key="1">
    <citation type="submission" date="2021-08" db="EMBL/GenBank/DDBJ databases">
        <title>Comparative Genomics Analysis of the Genus Qipengyuania Reveals Extensive Genetic Diversity and Metabolic Versatility, Including the Description of Fifteen Novel Species.</title>
        <authorList>
            <person name="Liu Y."/>
        </authorList>
    </citation>
    <scope>NUCLEOTIDE SEQUENCE [LARGE SCALE GENOMIC DNA]</scope>
    <source>
        <strain evidence="8 9">6D47A</strain>
    </source>
</reference>
<comment type="caution">
    <text evidence="8">The sequence shown here is derived from an EMBL/GenBank/DDBJ whole genome shotgun (WGS) entry which is preliminary data.</text>
</comment>
<keyword evidence="5" id="KW-0663">Pyridoxal phosphate</keyword>
<comment type="catalytic activity">
    <reaction evidence="1">
        <text>L-alanine = D-alanine</text>
        <dbReference type="Rhea" id="RHEA:20249"/>
        <dbReference type="ChEBI" id="CHEBI:57416"/>
        <dbReference type="ChEBI" id="CHEBI:57972"/>
        <dbReference type="EC" id="5.1.1.1"/>
    </reaction>
</comment>
<accession>A0ABS7J7Y5</accession>
<comment type="cofactor">
    <cofactor evidence="2">
        <name>pyridoxal 5'-phosphate</name>
        <dbReference type="ChEBI" id="CHEBI:597326"/>
    </cofactor>
</comment>
<evidence type="ECO:0000313" key="8">
    <source>
        <dbReference type="EMBL" id="MBX7483425.1"/>
    </source>
</evidence>
<evidence type="ECO:0000259" key="7">
    <source>
        <dbReference type="SMART" id="SM01005"/>
    </source>
</evidence>
<protein>
    <recommendedName>
        <fullName evidence="4">alanine racemase</fullName>
        <ecNumber evidence="4">5.1.1.1</ecNumber>
    </recommendedName>
</protein>
<organism evidence="8 9">
    <name type="scientific">Qipengyuania qiaonensis</name>
    <dbReference type="NCBI Taxonomy" id="2867240"/>
    <lineage>
        <taxon>Bacteria</taxon>
        <taxon>Pseudomonadati</taxon>
        <taxon>Pseudomonadota</taxon>
        <taxon>Alphaproteobacteria</taxon>
        <taxon>Sphingomonadales</taxon>
        <taxon>Erythrobacteraceae</taxon>
        <taxon>Qipengyuania</taxon>
    </lineage>
</organism>
<dbReference type="EMBL" id="JAIGNO010000009">
    <property type="protein sequence ID" value="MBX7483425.1"/>
    <property type="molecule type" value="Genomic_DNA"/>
</dbReference>
<dbReference type="SUPFAM" id="SSF50621">
    <property type="entry name" value="Alanine racemase C-terminal domain-like"/>
    <property type="match status" value="1"/>
</dbReference>
<dbReference type="Gene3D" id="3.20.20.10">
    <property type="entry name" value="Alanine racemase"/>
    <property type="match status" value="1"/>
</dbReference>
<dbReference type="GO" id="GO:0008784">
    <property type="term" value="F:alanine racemase activity"/>
    <property type="evidence" value="ECO:0007669"/>
    <property type="project" value="UniProtKB-EC"/>
</dbReference>
<dbReference type="InterPro" id="IPR001608">
    <property type="entry name" value="Ala_racemase_N"/>
</dbReference>
<dbReference type="PRINTS" id="PR00992">
    <property type="entry name" value="ALARACEMASE"/>
</dbReference>
<keyword evidence="6 8" id="KW-0413">Isomerase</keyword>
<feature type="domain" description="Alanine racemase C-terminal" evidence="7">
    <location>
        <begin position="230"/>
        <end position="356"/>
    </location>
</feature>
<evidence type="ECO:0000256" key="2">
    <source>
        <dbReference type="ARBA" id="ARBA00001933"/>
    </source>
</evidence>
<evidence type="ECO:0000256" key="3">
    <source>
        <dbReference type="ARBA" id="ARBA00007880"/>
    </source>
</evidence>
<dbReference type="Proteomes" id="UP000755104">
    <property type="component" value="Unassembled WGS sequence"/>
</dbReference>
<dbReference type="InterPro" id="IPR029066">
    <property type="entry name" value="PLP-binding_barrel"/>
</dbReference>
<sequence>MRDNLALVRHCAGPREVIASIKANAYGLGVVGIAQALVDAGVEKLWTGNPDEAVALREAGITAQILLFGGVRPKHFPVLLAYDLQPTLFEDQSAELLAAAALAAGKRARVWVKVDAGLGRLGVPLEQAGAFIRRLASEPALELRGVYTHLPFASQDGRAWAIDRYSAFKQLTVDLAQSGVSIPVTQAWGSSGLLSGAPDSSTAVCVGHALYGLSPLTPELASRKELKPLVKSLSADIIRVDYATESTSQAGGYALSKRRRPATVAIGLGDGLRPAASGHSARVIAGGRCVPVAAFTLEHLMIDLGGENCAALFDQATIVGRVGHAEITLDDWAHWTGASPLELMMSLSGRIPVVHEE</sequence>
<dbReference type="EC" id="5.1.1.1" evidence="4"/>
<evidence type="ECO:0000256" key="6">
    <source>
        <dbReference type="ARBA" id="ARBA00023235"/>
    </source>
</evidence>
<dbReference type="Gene3D" id="2.40.37.10">
    <property type="entry name" value="Lyase, Ornithine Decarboxylase, Chain A, domain 1"/>
    <property type="match status" value="1"/>
</dbReference>
<evidence type="ECO:0000256" key="5">
    <source>
        <dbReference type="ARBA" id="ARBA00022898"/>
    </source>
</evidence>
<dbReference type="NCBIfam" id="TIGR00492">
    <property type="entry name" value="alr"/>
    <property type="match status" value="1"/>
</dbReference>
<comment type="similarity">
    <text evidence="3">Belongs to the alanine racemase family.</text>
</comment>
<gene>
    <name evidence="8" type="primary">alr</name>
    <name evidence="8" type="ORF">K3174_12865</name>
</gene>